<evidence type="ECO:0000313" key="2">
    <source>
        <dbReference type="Proteomes" id="UP001241926"/>
    </source>
</evidence>
<dbReference type="Proteomes" id="UP001241926">
    <property type="component" value="Unassembled WGS sequence"/>
</dbReference>
<gene>
    <name evidence="1" type="ORF">QNN03_20340</name>
</gene>
<name>A0ABT7J1Q9_9ACTN</name>
<proteinExistence type="predicted"/>
<protein>
    <submittedName>
        <fullName evidence="1">Uncharacterized protein</fullName>
    </submittedName>
</protein>
<reference evidence="1 2" key="1">
    <citation type="submission" date="2023-05" db="EMBL/GenBank/DDBJ databases">
        <title>Streptomyces fuscus sp. nov., a brown-black pigment producing actinomyces isolated from dry sand of Sea duck farm.</title>
        <authorList>
            <person name="Xie J."/>
            <person name="Shen N."/>
        </authorList>
    </citation>
    <scope>NUCLEOTIDE SEQUENCE [LARGE SCALE GENOMIC DNA]</scope>
    <source>
        <strain evidence="1 2">GXMU-J15</strain>
    </source>
</reference>
<dbReference type="EMBL" id="JASJUS010000018">
    <property type="protein sequence ID" value="MDL2078787.1"/>
    <property type="molecule type" value="Genomic_DNA"/>
</dbReference>
<accession>A0ABT7J1Q9</accession>
<dbReference type="RefSeq" id="WP_261718910.1">
    <property type="nucleotide sequence ID" value="NZ_JASJUS010000018.1"/>
</dbReference>
<comment type="caution">
    <text evidence="1">The sequence shown here is derived from an EMBL/GenBank/DDBJ whole genome shotgun (WGS) entry which is preliminary data.</text>
</comment>
<keyword evidence="2" id="KW-1185">Reference proteome</keyword>
<sequence>MHLPLGLPEPRPVPPGQYSAWDRALALLNRDLAATLPGVEPLRLFALPADDPNEPEYVFVALSNGEWHGSQLDPDSRATPAAALAAVADAAQETVMELLWQAWPLCPEHGLGMHPETDAEDQVSWWCAGARSRSGSAHVHRAVGELAAVSTPLPPARP</sequence>
<evidence type="ECO:0000313" key="1">
    <source>
        <dbReference type="EMBL" id="MDL2078787.1"/>
    </source>
</evidence>
<organism evidence="1 2">
    <name type="scientific">Streptomyces fuscus</name>
    <dbReference type="NCBI Taxonomy" id="3048495"/>
    <lineage>
        <taxon>Bacteria</taxon>
        <taxon>Bacillati</taxon>
        <taxon>Actinomycetota</taxon>
        <taxon>Actinomycetes</taxon>
        <taxon>Kitasatosporales</taxon>
        <taxon>Streptomycetaceae</taxon>
        <taxon>Streptomyces</taxon>
    </lineage>
</organism>